<evidence type="ECO:0000256" key="2">
    <source>
        <dbReference type="ARBA" id="ARBA00023239"/>
    </source>
</evidence>
<proteinExistence type="predicted"/>
<evidence type="ECO:0000313" key="4">
    <source>
        <dbReference type="Proteomes" id="UP000295135"/>
    </source>
</evidence>
<name>A0A4R3JQB9_9PROT</name>
<dbReference type="CDD" id="cd03416">
    <property type="entry name" value="CbiX_SirB_N"/>
    <property type="match status" value="1"/>
</dbReference>
<comment type="caution">
    <text evidence="3">The sequence shown here is derived from an EMBL/GenBank/DDBJ whole genome shotgun (WGS) entry which is preliminary data.</text>
</comment>
<dbReference type="OrthoDB" id="9797895at2"/>
<dbReference type="PANTHER" id="PTHR33542">
    <property type="entry name" value="SIROHYDROCHLORIN FERROCHELATASE, CHLOROPLASTIC"/>
    <property type="match status" value="1"/>
</dbReference>
<dbReference type="AlphaFoldDB" id="A0A4R3JQB9"/>
<dbReference type="PANTHER" id="PTHR33542:SF3">
    <property type="entry name" value="SIROHYDROCHLORIN FERROCHELATASE, CHLOROPLASTIC"/>
    <property type="match status" value="1"/>
</dbReference>
<accession>A0A4R3JQB9</accession>
<protein>
    <submittedName>
        <fullName evidence="3">CbiX protein</fullName>
    </submittedName>
</protein>
<keyword evidence="1" id="KW-0479">Metal-binding</keyword>
<dbReference type="Pfam" id="PF01903">
    <property type="entry name" value="CbiX"/>
    <property type="match status" value="1"/>
</dbReference>
<dbReference type="RefSeq" id="WP_126460021.1">
    <property type="nucleotide sequence ID" value="NZ_AP018721.1"/>
</dbReference>
<gene>
    <name evidence="3" type="ORF">EDC61_12228</name>
</gene>
<dbReference type="Proteomes" id="UP000295135">
    <property type="component" value="Unassembled WGS sequence"/>
</dbReference>
<evidence type="ECO:0000256" key="1">
    <source>
        <dbReference type="ARBA" id="ARBA00022723"/>
    </source>
</evidence>
<sequence>MRSLIIIAHGSRRQASNDEVRQLAEQVRRLPNLPYDHVDVAFLELAEPSIPDSLAACAARGATEIVAFPYFLAAGTHVAHDIPDLVEQFSQAHPAIEVRLTPHLGASTLLPQILVALAANP</sequence>
<dbReference type="EMBL" id="SLZY01000022">
    <property type="protein sequence ID" value="TCS69013.1"/>
    <property type="molecule type" value="Genomic_DNA"/>
</dbReference>
<reference evidence="3 4" key="1">
    <citation type="submission" date="2019-03" db="EMBL/GenBank/DDBJ databases">
        <title>Genomic Encyclopedia of Type Strains, Phase IV (KMG-IV): sequencing the most valuable type-strain genomes for metagenomic binning, comparative biology and taxonomic classification.</title>
        <authorList>
            <person name="Goeker M."/>
        </authorList>
    </citation>
    <scope>NUCLEOTIDE SEQUENCE [LARGE SCALE GENOMIC DNA]</scope>
    <source>
        <strain evidence="3 4">DSM 103923</strain>
    </source>
</reference>
<dbReference type="GO" id="GO:0046872">
    <property type="term" value="F:metal ion binding"/>
    <property type="evidence" value="ECO:0007669"/>
    <property type="project" value="UniProtKB-KW"/>
</dbReference>
<organism evidence="3 4">
    <name type="scientific">Sulfuritortus calidifontis</name>
    <dbReference type="NCBI Taxonomy" id="1914471"/>
    <lineage>
        <taxon>Bacteria</taxon>
        <taxon>Pseudomonadati</taxon>
        <taxon>Pseudomonadota</taxon>
        <taxon>Betaproteobacteria</taxon>
        <taxon>Nitrosomonadales</taxon>
        <taxon>Thiobacillaceae</taxon>
        <taxon>Sulfuritortus</taxon>
    </lineage>
</organism>
<evidence type="ECO:0000313" key="3">
    <source>
        <dbReference type="EMBL" id="TCS69013.1"/>
    </source>
</evidence>
<dbReference type="InterPro" id="IPR050963">
    <property type="entry name" value="Sirohydro_Cobaltochel/CbiX"/>
</dbReference>
<keyword evidence="4" id="KW-1185">Reference proteome</keyword>
<keyword evidence="2" id="KW-0456">Lyase</keyword>
<dbReference type="SUPFAM" id="SSF53800">
    <property type="entry name" value="Chelatase"/>
    <property type="match status" value="1"/>
</dbReference>
<dbReference type="Gene3D" id="3.40.50.1400">
    <property type="match status" value="1"/>
</dbReference>
<dbReference type="GO" id="GO:0016829">
    <property type="term" value="F:lyase activity"/>
    <property type="evidence" value="ECO:0007669"/>
    <property type="project" value="UniProtKB-KW"/>
</dbReference>
<dbReference type="InterPro" id="IPR002762">
    <property type="entry name" value="CbiX-like"/>
</dbReference>